<dbReference type="NCBIfam" id="NF003359">
    <property type="entry name" value="PRK04424.1"/>
    <property type="match status" value="1"/>
</dbReference>
<dbReference type="GO" id="GO:0003700">
    <property type="term" value="F:DNA-binding transcription factor activity"/>
    <property type="evidence" value="ECO:0007669"/>
    <property type="project" value="InterPro"/>
</dbReference>
<dbReference type="SUPFAM" id="SSF46785">
    <property type="entry name" value="Winged helix' DNA-binding domain"/>
    <property type="match status" value="1"/>
</dbReference>
<dbReference type="InterPro" id="IPR029069">
    <property type="entry name" value="HotDog_dom_sf"/>
</dbReference>
<evidence type="ECO:0000256" key="5">
    <source>
        <dbReference type="ARBA" id="ARBA00023098"/>
    </source>
</evidence>
<accession>A0A4R7KS65</accession>
<dbReference type="GO" id="GO:0003677">
    <property type="term" value="F:DNA binding"/>
    <property type="evidence" value="ECO:0007669"/>
    <property type="project" value="UniProtKB-KW"/>
</dbReference>
<keyword evidence="5" id="KW-0443">Lipid metabolism</keyword>
<dbReference type="InterPro" id="IPR013196">
    <property type="entry name" value="HTH_11"/>
</dbReference>
<keyword evidence="6" id="KW-0238">DNA-binding</keyword>
<proteinExistence type="predicted"/>
<dbReference type="GO" id="GO:0006633">
    <property type="term" value="P:fatty acid biosynthetic process"/>
    <property type="evidence" value="ECO:0007669"/>
    <property type="project" value="UniProtKB-KW"/>
</dbReference>
<dbReference type="InterPro" id="IPR036390">
    <property type="entry name" value="WH_DNA-bd_sf"/>
</dbReference>
<evidence type="ECO:0000259" key="9">
    <source>
        <dbReference type="Pfam" id="PF03061"/>
    </source>
</evidence>
<feature type="domain" description="Helix-turn-helix type 11" evidence="10">
    <location>
        <begin position="11"/>
        <end position="41"/>
    </location>
</feature>
<keyword evidence="2" id="KW-0444">Lipid biosynthesis</keyword>
<evidence type="ECO:0000256" key="3">
    <source>
        <dbReference type="ARBA" id="ARBA00022832"/>
    </source>
</evidence>
<gene>
    <name evidence="11" type="ORF">EDD71_10699</name>
</gene>
<dbReference type="InterPro" id="IPR036388">
    <property type="entry name" value="WH-like_DNA-bd_sf"/>
</dbReference>
<dbReference type="OrthoDB" id="1706183at2"/>
<dbReference type="InterPro" id="IPR017275">
    <property type="entry name" value="Transcription_factor_FapR"/>
</dbReference>
<evidence type="ECO:0000256" key="2">
    <source>
        <dbReference type="ARBA" id="ARBA00022516"/>
    </source>
</evidence>
<reference evidence="11 12" key="1">
    <citation type="submission" date="2019-03" db="EMBL/GenBank/DDBJ databases">
        <title>Genomic Encyclopedia of Type Strains, Phase IV (KMG-IV): sequencing the most valuable type-strain genomes for metagenomic binning, comparative biology and taxonomic classification.</title>
        <authorList>
            <person name="Goeker M."/>
        </authorList>
    </citation>
    <scope>NUCLEOTIDE SEQUENCE [LARGE SCALE GENOMIC DNA]</scope>
    <source>
        <strain evidence="11 12">DSM 24455</strain>
    </source>
</reference>
<protein>
    <submittedName>
        <fullName evidence="11">Thioesterase superfamily protein</fullName>
    </submittedName>
</protein>
<dbReference type="Pfam" id="PF08279">
    <property type="entry name" value="HTH_11"/>
    <property type="match status" value="1"/>
</dbReference>
<dbReference type="CDD" id="cd03440">
    <property type="entry name" value="hot_dog"/>
    <property type="match status" value="1"/>
</dbReference>
<evidence type="ECO:0000256" key="1">
    <source>
        <dbReference type="ARBA" id="ARBA00022491"/>
    </source>
</evidence>
<dbReference type="EMBL" id="SOAZ01000006">
    <property type="protein sequence ID" value="TDT61615.1"/>
    <property type="molecule type" value="Genomic_DNA"/>
</dbReference>
<evidence type="ECO:0000313" key="12">
    <source>
        <dbReference type="Proteomes" id="UP000295325"/>
    </source>
</evidence>
<keyword evidence="8" id="KW-0804">Transcription</keyword>
<evidence type="ECO:0000256" key="4">
    <source>
        <dbReference type="ARBA" id="ARBA00023015"/>
    </source>
</evidence>
<dbReference type="GO" id="GO:0045717">
    <property type="term" value="P:negative regulation of fatty acid biosynthetic process"/>
    <property type="evidence" value="ECO:0007669"/>
    <property type="project" value="InterPro"/>
</dbReference>
<dbReference type="Proteomes" id="UP000295325">
    <property type="component" value="Unassembled WGS sequence"/>
</dbReference>
<evidence type="ECO:0000256" key="6">
    <source>
        <dbReference type="ARBA" id="ARBA00023125"/>
    </source>
</evidence>
<dbReference type="Pfam" id="PF03061">
    <property type="entry name" value="4HBT"/>
    <property type="match status" value="1"/>
</dbReference>
<keyword evidence="12" id="KW-1185">Reference proteome</keyword>
<sequence>MNSKLKKSERQAKLQELLKEDPFITDEELAERFNISIQTIRLDRMELGIPELRERIKSVAENKFTKVRAIAGKEFVGELIDIVPGKNAISILDTNKSMVFEKTKVVKGQYIYSMAETLALAIVDAKAALTGVANIKYKRPVFSGERLVAKGEVIRTRGNKFFVWVFIYINQQEVFRGKFILVAIDESKEETK</sequence>
<dbReference type="GO" id="GO:0045892">
    <property type="term" value="P:negative regulation of DNA-templated transcription"/>
    <property type="evidence" value="ECO:0007669"/>
    <property type="project" value="InterPro"/>
</dbReference>
<comment type="caution">
    <text evidence="11">The sequence shown here is derived from an EMBL/GenBank/DDBJ whole genome shotgun (WGS) entry which is preliminary data.</text>
</comment>
<dbReference type="SUPFAM" id="SSF54637">
    <property type="entry name" value="Thioesterase/thiol ester dehydrase-isomerase"/>
    <property type="match status" value="1"/>
</dbReference>
<keyword evidence="3" id="KW-0276">Fatty acid metabolism</keyword>
<dbReference type="Gene3D" id="1.10.10.10">
    <property type="entry name" value="Winged helix-like DNA-binding domain superfamily/Winged helix DNA-binding domain"/>
    <property type="match status" value="1"/>
</dbReference>
<name>A0A4R7KS65_9CLOT</name>
<evidence type="ECO:0000256" key="8">
    <source>
        <dbReference type="ARBA" id="ARBA00023163"/>
    </source>
</evidence>
<evidence type="ECO:0000313" key="11">
    <source>
        <dbReference type="EMBL" id="TDT61615.1"/>
    </source>
</evidence>
<dbReference type="InterPro" id="IPR006683">
    <property type="entry name" value="Thioestr_dom"/>
</dbReference>
<evidence type="ECO:0000259" key="10">
    <source>
        <dbReference type="Pfam" id="PF08279"/>
    </source>
</evidence>
<feature type="domain" description="Thioesterase" evidence="9">
    <location>
        <begin position="121"/>
        <end position="173"/>
    </location>
</feature>
<organism evidence="11 12">
    <name type="scientific">Fonticella tunisiensis</name>
    <dbReference type="NCBI Taxonomy" id="1096341"/>
    <lineage>
        <taxon>Bacteria</taxon>
        <taxon>Bacillati</taxon>
        <taxon>Bacillota</taxon>
        <taxon>Clostridia</taxon>
        <taxon>Eubacteriales</taxon>
        <taxon>Clostridiaceae</taxon>
        <taxon>Fonticella</taxon>
    </lineage>
</organism>
<dbReference type="Gene3D" id="3.10.129.10">
    <property type="entry name" value="Hotdog Thioesterase"/>
    <property type="match status" value="1"/>
</dbReference>
<dbReference type="AlphaFoldDB" id="A0A4R7KS65"/>
<keyword evidence="1" id="KW-0678">Repressor</keyword>
<keyword evidence="4" id="KW-0805">Transcription regulation</keyword>
<keyword evidence="7" id="KW-0275">Fatty acid biosynthesis</keyword>
<dbReference type="RefSeq" id="WP_133627724.1">
    <property type="nucleotide sequence ID" value="NZ_SOAZ01000006.1"/>
</dbReference>
<dbReference type="PIRSF" id="PIRSF037733">
    <property type="entry name" value="Transcription_factor_FapR"/>
    <property type="match status" value="1"/>
</dbReference>
<evidence type="ECO:0000256" key="7">
    <source>
        <dbReference type="ARBA" id="ARBA00023160"/>
    </source>
</evidence>